<evidence type="ECO:0000313" key="2">
    <source>
        <dbReference type="Proteomes" id="UP000814033"/>
    </source>
</evidence>
<name>A0ACB8S1L0_9AGAM</name>
<sequence length="172" mass="18406">PPPFPDEKPPAYTEQRTAPPPSGYRIPLTTGAPFPSAQQIGNPVCYDADGTSPIFLGSAIFPNAVHPCKIAPNLQPPCRVPYGGGEHEHNGRYDLLPFDPATMEFVRTGHGQIPAGRRPVEGGYEDHGAKLYHAMATVQGVRVPGKTSQHLDGCNVAFGGGEHIVRDGYDIL</sequence>
<feature type="non-terminal residue" evidence="1">
    <location>
        <position position="1"/>
    </location>
</feature>
<dbReference type="EMBL" id="MU275869">
    <property type="protein sequence ID" value="KAI0049740.1"/>
    <property type="molecule type" value="Genomic_DNA"/>
</dbReference>
<reference evidence="1" key="1">
    <citation type="submission" date="2021-02" db="EMBL/GenBank/DDBJ databases">
        <authorList>
            <consortium name="DOE Joint Genome Institute"/>
            <person name="Ahrendt S."/>
            <person name="Looney B.P."/>
            <person name="Miyauchi S."/>
            <person name="Morin E."/>
            <person name="Drula E."/>
            <person name="Courty P.E."/>
            <person name="Chicoki N."/>
            <person name="Fauchery L."/>
            <person name="Kohler A."/>
            <person name="Kuo A."/>
            <person name="Labutti K."/>
            <person name="Pangilinan J."/>
            <person name="Lipzen A."/>
            <person name="Riley R."/>
            <person name="Andreopoulos W."/>
            <person name="He G."/>
            <person name="Johnson J."/>
            <person name="Barry K.W."/>
            <person name="Grigoriev I.V."/>
            <person name="Nagy L."/>
            <person name="Hibbett D."/>
            <person name="Henrissat B."/>
            <person name="Matheny P.B."/>
            <person name="Labbe J."/>
            <person name="Martin F."/>
        </authorList>
    </citation>
    <scope>NUCLEOTIDE SEQUENCE</scope>
    <source>
        <strain evidence="1">FP105234-sp</strain>
    </source>
</reference>
<organism evidence="1 2">
    <name type="scientific">Auriscalpium vulgare</name>
    <dbReference type="NCBI Taxonomy" id="40419"/>
    <lineage>
        <taxon>Eukaryota</taxon>
        <taxon>Fungi</taxon>
        <taxon>Dikarya</taxon>
        <taxon>Basidiomycota</taxon>
        <taxon>Agaricomycotina</taxon>
        <taxon>Agaricomycetes</taxon>
        <taxon>Russulales</taxon>
        <taxon>Auriscalpiaceae</taxon>
        <taxon>Auriscalpium</taxon>
    </lineage>
</organism>
<evidence type="ECO:0000313" key="1">
    <source>
        <dbReference type="EMBL" id="KAI0049740.1"/>
    </source>
</evidence>
<dbReference type="Proteomes" id="UP000814033">
    <property type="component" value="Unassembled WGS sequence"/>
</dbReference>
<reference evidence="1" key="2">
    <citation type="journal article" date="2022" name="New Phytol.">
        <title>Evolutionary transition to the ectomycorrhizal habit in the genomes of a hyperdiverse lineage of mushroom-forming fungi.</title>
        <authorList>
            <person name="Looney B."/>
            <person name="Miyauchi S."/>
            <person name="Morin E."/>
            <person name="Drula E."/>
            <person name="Courty P.E."/>
            <person name="Kohler A."/>
            <person name="Kuo A."/>
            <person name="LaButti K."/>
            <person name="Pangilinan J."/>
            <person name="Lipzen A."/>
            <person name="Riley R."/>
            <person name="Andreopoulos W."/>
            <person name="He G."/>
            <person name="Johnson J."/>
            <person name="Nolan M."/>
            <person name="Tritt A."/>
            <person name="Barry K.W."/>
            <person name="Grigoriev I.V."/>
            <person name="Nagy L.G."/>
            <person name="Hibbett D."/>
            <person name="Henrissat B."/>
            <person name="Matheny P.B."/>
            <person name="Labbe J."/>
            <person name="Martin F.M."/>
        </authorList>
    </citation>
    <scope>NUCLEOTIDE SEQUENCE</scope>
    <source>
        <strain evidence="1">FP105234-sp</strain>
    </source>
</reference>
<gene>
    <name evidence="1" type="ORF">FA95DRAFT_1470657</name>
</gene>
<keyword evidence="2" id="KW-1185">Reference proteome</keyword>
<feature type="non-terminal residue" evidence="1">
    <location>
        <position position="172"/>
    </location>
</feature>
<proteinExistence type="predicted"/>
<protein>
    <submittedName>
        <fullName evidence="1">Uncharacterized protein</fullName>
    </submittedName>
</protein>
<accession>A0ACB8S1L0</accession>
<comment type="caution">
    <text evidence="1">The sequence shown here is derived from an EMBL/GenBank/DDBJ whole genome shotgun (WGS) entry which is preliminary data.</text>
</comment>